<reference evidence="1" key="2">
    <citation type="submission" date="2023-06" db="EMBL/GenBank/DDBJ databases">
        <authorList>
            <person name="Ma L."/>
            <person name="Liu K.-W."/>
            <person name="Li Z."/>
            <person name="Hsiao Y.-Y."/>
            <person name="Qi Y."/>
            <person name="Fu T."/>
            <person name="Tang G."/>
            <person name="Zhang D."/>
            <person name="Sun W.-H."/>
            <person name="Liu D.-K."/>
            <person name="Li Y."/>
            <person name="Chen G.-Z."/>
            <person name="Liu X.-D."/>
            <person name="Liao X.-Y."/>
            <person name="Jiang Y.-T."/>
            <person name="Yu X."/>
            <person name="Hao Y."/>
            <person name="Huang J."/>
            <person name="Zhao X.-W."/>
            <person name="Ke S."/>
            <person name="Chen Y.-Y."/>
            <person name="Wu W.-L."/>
            <person name="Hsu J.-L."/>
            <person name="Lin Y.-F."/>
            <person name="Huang M.-D."/>
            <person name="Li C.-Y."/>
            <person name="Huang L."/>
            <person name="Wang Z.-W."/>
            <person name="Zhao X."/>
            <person name="Zhong W.-Y."/>
            <person name="Peng D.-H."/>
            <person name="Ahmad S."/>
            <person name="Lan S."/>
            <person name="Zhang J.-S."/>
            <person name="Tsai W.-C."/>
            <person name="Van De Peer Y."/>
            <person name="Liu Z.-J."/>
        </authorList>
    </citation>
    <scope>NUCLEOTIDE SEQUENCE</scope>
    <source>
        <strain evidence="1">SCP</strain>
        <tissue evidence="1">Leaves</tissue>
    </source>
</reference>
<comment type="caution">
    <text evidence="1">The sequence shown here is derived from an EMBL/GenBank/DDBJ whole genome shotgun (WGS) entry which is preliminary data.</text>
</comment>
<keyword evidence="2" id="KW-1185">Reference proteome</keyword>
<accession>A0AAV9AMD0</accession>
<dbReference type="AlphaFoldDB" id="A0AAV9AMD0"/>
<reference evidence="1" key="1">
    <citation type="journal article" date="2023" name="Nat. Commun.">
        <title>Diploid and tetraploid genomes of Acorus and the evolution of monocots.</title>
        <authorList>
            <person name="Ma L."/>
            <person name="Liu K.W."/>
            <person name="Li Z."/>
            <person name="Hsiao Y.Y."/>
            <person name="Qi Y."/>
            <person name="Fu T."/>
            <person name="Tang G.D."/>
            <person name="Zhang D."/>
            <person name="Sun W.H."/>
            <person name="Liu D.K."/>
            <person name="Li Y."/>
            <person name="Chen G.Z."/>
            <person name="Liu X.D."/>
            <person name="Liao X.Y."/>
            <person name="Jiang Y.T."/>
            <person name="Yu X."/>
            <person name="Hao Y."/>
            <person name="Huang J."/>
            <person name="Zhao X.W."/>
            <person name="Ke S."/>
            <person name="Chen Y.Y."/>
            <person name="Wu W.L."/>
            <person name="Hsu J.L."/>
            <person name="Lin Y.F."/>
            <person name="Huang M.D."/>
            <person name="Li C.Y."/>
            <person name="Huang L."/>
            <person name="Wang Z.W."/>
            <person name="Zhao X."/>
            <person name="Zhong W.Y."/>
            <person name="Peng D.H."/>
            <person name="Ahmad S."/>
            <person name="Lan S."/>
            <person name="Zhang J.S."/>
            <person name="Tsai W.C."/>
            <person name="Van de Peer Y."/>
            <person name="Liu Z.J."/>
        </authorList>
    </citation>
    <scope>NUCLEOTIDE SEQUENCE</scope>
    <source>
        <strain evidence="1">SCP</strain>
    </source>
</reference>
<gene>
    <name evidence="1" type="ORF">QJS04_geneDACA017892</name>
</gene>
<dbReference type="PANTHER" id="PTHR37265">
    <property type="entry name" value="OS01G0195300 PROTEIN"/>
    <property type="match status" value="1"/>
</dbReference>
<evidence type="ECO:0000313" key="2">
    <source>
        <dbReference type="Proteomes" id="UP001179952"/>
    </source>
</evidence>
<proteinExistence type="predicted"/>
<sequence>MDPETRQGQKRKEIGGGECVFPFIYGGGASAVYDVAAVEAKMEEVLKCMDLVEEISFPYLDPSIDFPVSYYHPFVTINGNEESCGPSFSDSASTVMASIDTSGGGSSAVPYFLTPFFSSSVADVDCKCRWVPPIPQPQIHPWLSQEVTAARVEGPPPMFLEDVGIDEDDEEWLARVLSGAELEEW</sequence>
<protein>
    <submittedName>
        <fullName evidence="1">Uncharacterized protein</fullName>
    </submittedName>
</protein>
<evidence type="ECO:0000313" key="1">
    <source>
        <dbReference type="EMBL" id="KAK1265217.1"/>
    </source>
</evidence>
<organism evidence="1 2">
    <name type="scientific">Acorus gramineus</name>
    <name type="common">Dwarf sweet flag</name>
    <dbReference type="NCBI Taxonomy" id="55184"/>
    <lineage>
        <taxon>Eukaryota</taxon>
        <taxon>Viridiplantae</taxon>
        <taxon>Streptophyta</taxon>
        <taxon>Embryophyta</taxon>
        <taxon>Tracheophyta</taxon>
        <taxon>Spermatophyta</taxon>
        <taxon>Magnoliopsida</taxon>
        <taxon>Liliopsida</taxon>
        <taxon>Acoraceae</taxon>
        <taxon>Acorus</taxon>
    </lineage>
</organism>
<dbReference type="Proteomes" id="UP001179952">
    <property type="component" value="Unassembled WGS sequence"/>
</dbReference>
<dbReference type="EMBL" id="JAUJYN010000008">
    <property type="protein sequence ID" value="KAK1265217.1"/>
    <property type="molecule type" value="Genomic_DNA"/>
</dbReference>
<dbReference type="PANTHER" id="PTHR37265:SF5">
    <property type="entry name" value="OS01G0195300 PROTEIN"/>
    <property type="match status" value="1"/>
</dbReference>
<name>A0AAV9AMD0_ACOGR</name>